<dbReference type="Pfam" id="PF14602">
    <property type="entry name" value="Hexapep_2"/>
    <property type="match status" value="1"/>
</dbReference>
<dbReference type="InterPro" id="IPR047324">
    <property type="entry name" value="LbH_gamma_CA-like"/>
</dbReference>
<keyword evidence="3" id="KW-1185">Reference proteome</keyword>
<dbReference type="EMBL" id="VRMN01000009">
    <property type="protein sequence ID" value="KAA8492395.1"/>
    <property type="molecule type" value="Genomic_DNA"/>
</dbReference>
<name>A0A5J4YML4_PORPP</name>
<dbReference type="Proteomes" id="UP000324585">
    <property type="component" value="Unassembled WGS sequence"/>
</dbReference>
<protein>
    <submittedName>
        <fullName evidence="2">Gamma carbonic anhydrase 1, mitochondrial</fullName>
    </submittedName>
</protein>
<sequence>MFGVRGNRRGRSGSGYQRFAVRIFEKAGRGFTVIILGDEMANHTLAQFVVLVRYEVGMWIRETGLALDRVGLRWQGQRYFAEALSRHNNVLTLGAVRPLLGEKCFVAPSAAVHGEVTIADGASVWYSATLRGDSDAIEVGSNTNIQDHAVVLTYRDYHIEKPGKVIIGDNVTIGHGALIRAGVRIGDTALIGMNAVLMEDSSVQRSAMLAASAVLPKKAVVPEGELWAGNPAKFMRNLTPDELASMADSASNYAKLAQTHRAANGLSADQVSAEANREGIARMRDIMNPVEESDSSAVVEQSQEHEPSTSTR</sequence>
<evidence type="ECO:0000313" key="3">
    <source>
        <dbReference type="Proteomes" id="UP000324585"/>
    </source>
</evidence>
<feature type="region of interest" description="Disordered" evidence="1">
    <location>
        <begin position="282"/>
        <end position="312"/>
    </location>
</feature>
<organism evidence="2 3">
    <name type="scientific">Porphyridium purpureum</name>
    <name type="common">Red alga</name>
    <name type="synonym">Porphyridium cruentum</name>
    <dbReference type="NCBI Taxonomy" id="35688"/>
    <lineage>
        <taxon>Eukaryota</taxon>
        <taxon>Rhodophyta</taxon>
        <taxon>Bangiophyceae</taxon>
        <taxon>Porphyridiales</taxon>
        <taxon>Porphyridiaceae</taxon>
        <taxon>Porphyridium</taxon>
    </lineage>
</organism>
<dbReference type="CDD" id="cd04645">
    <property type="entry name" value="LbH_gamma_CA_like"/>
    <property type="match status" value="1"/>
</dbReference>
<dbReference type="InterPro" id="IPR001451">
    <property type="entry name" value="Hexapep"/>
</dbReference>
<accession>A0A5J4YML4</accession>
<dbReference type="InterPro" id="IPR050484">
    <property type="entry name" value="Transf_Hexapept/Carb_Anhydrase"/>
</dbReference>
<reference evidence="3" key="1">
    <citation type="journal article" date="2019" name="Nat. Commun.">
        <title>Expansion of phycobilisome linker gene families in mesophilic red algae.</title>
        <authorList>
            <person name="Lee J."/>
            <person name="Kim D."/>
            <person name="Bhattacharya D."/>
            <person name="Yoon H.S."/>
        </authorList>
    </citation>
    <scope>NUCLEOTIDE SEQUENCE [LARGE SCALE GENOMIC DNA]</scope>
    <source>
        <strain evidence="3">CCMP 1328</strain>
    </source>
</reference>
<dbReference type="SUPFAM" id="SSF51161">
    <property type="entry name" value="Trimeric LpxA-like enzymes"/>
    <property type="match status" value="1"/>
</dbReference>
<dbReference type="InterPro" id="IPR011004">
    <property type="entry name" value="Trimer_LpxA-like_sf"/>
</dbReference>
<proteinExistence type="predicted"/>
<evidence type="ECO:0000313" key="2">
    <source>
        <dbReference type="EMBL" id="KAA8492395.1"/>
    </source>
</evidence>
<dbReference type="OrthoDB" id="25818at2759"/>
<dbReference type="OMA" id="ACTLEDE"/>
<comment type="caution">
    <text evidence="2">The sequence shown here is derived from an EMBL/GenBank/DDBJ whole genome shotgun (WGS) entry which is preliminary data.</text>
</comment>
<dbReference type="PANTHER" id="PTHR13061:SF29">
    <property type="entry name" value="GAMMA CARBONIC ANHYDRASE-LIKE 1, MITOCHONDRIAL-RELATED"/>
    <property type="match status" value="1"/>
</dbReference>
<dbReference type="AlphaFoldDB" id="A0A5J4YML4"/>
<gene>
    <name evidence="2" type="ORF">FVE85_7902</name>
</gene>
<evidence type="ECO:0000256" key="1">
    <source>
        <dbReference type="SAM" id="MobiDB-lite"/>
    </source>
</evidence>
<dbReference type="Gene3D" id="2.160.10.10">
    <property type="entry name" value="Hexapeptide repeat proteins"/>
    <property type="match status" value="1"/>
</dbReference>
<dbReference type="PANTHER" id="PTHR13061">
    <property type="entry name" value="DYNACTIN SUBUNIT P25"/>
    <property type="match status" value="1"/>
</dbReference>
<feature type="compositionally biased region" description="Basic and acidic residues" evidence="1">
    <location>
        <begin position="302"/>
        <end position="312"/>
    </location>
</feature>